<evidence type="ECO:0000313" key="2">
    <source>
        <dbReference type="Proteomes" id="UP001386955"/>
    </source>
</evidence>
<comment type="caution">
    <text evidence="1">The sequence shown here is derived from an EMBL/GenBank/DDBJ whole genome shotgun (WGS) entry which is preliminary data.</text>
</comment>
<evidence type="ECO:0000313" key="1">
    <source>
        <dbReference type="EMBL" id="KAK7387706.1"/>
    </source>
</evidence>
<gene>
    <name evidence="1" type="ORF">VNO78_22496</name>
</gene>
<dbReference type="Proteomes" id="UP001386955">
    <property type="component" value="Unassembled WGS sequence"/>
</dbReference>
<protein>
    <submittedName>
        <fullName evidence="1">Uncharacterized protein</fullName>
    </submittedName>
</protein>
<dbReference type="AlphaFoldDB" id="A0AAN9XCM4"/>
<keyword evidence="2" id="KW-1185">Reference proteome</keyword>
<accession>A0AAN9XCM4</accession>
<reference evidence="1 2" key="1">
    <citation type="submission" date="2024-01" db="EMBL/GenBank/DDBJ databases">
        <title>The genomes of 5 underutilized Papilionoideae crops provide insights into root nodulation and disease resistanc.</title>
        <authorList>
            <person name="Jiang F."/>
        </authorList>
    </citation>
    <scope>NUCLEOTIDE SEQUENCE [LARGE SCALE GENOMIC DNA]</scope>
    <source>
        <strain evidence="1">DUOXIRENSHENG_FW03</strain>
        <tissue evidence="1">Leaves</tissue>
    </source>
</reference>
<organism evidence="1 2">
    <name type="scientific">Psophocarpus tetragonolobus</name>
    <name type="common">Winged bean</name>
    <name type="synonym">Dolichos tetragonolobus</name>
    <dbReference type="NCBI Taxonomy" id="3891"/>
    <lineage>
        <taxon>Eukaryota</taxon>
        <taxon>Viridiplantae</taxon>
        <taxon>Streptophyta</taxon>
        <taxon>Embryophyta</taxon>
        <taxon>Tracheophyta</taxon>
        <taxon>Spermatophyta</taxon>
        <taxon>Magnoliopsida</taxon>
        <taxon>eudicotyledons</taxon>
        <taxon>Gunneridae</taxon>
        <taxon>Pentapetalae</taxon>
        <taxon>rosids</taxon>
        <taxon>fabids</taxon>
        <taxon>Fabales</taxon>
        <taxon>Fabaceae</taxon>
        <taxon>Papilionoideae</taxon>
        <taxon>50 kb inversion clade</taxon>
        <taxon>NPAAA clade</taxon>
        <taxon>indigoferoid/millettioid clade</taxon>
        <taxon>Phaseoleae</taxon>
        <taxon>Psophocarpus</taxon>
    </lineage>
</organism>
<sequence length="66" mass="7413">MMEKVQHLVVASIVVVTVEEIVQKLVDIASLMIVSPMQLDKPTHPVWLSIINNENDDSESEVTLKQ</sequence>
<name>A0AAN9XCM4_PSOTE</name>
<proteinExistence type="predicted"/>
<dbReference type="EMBL" id="JAYMYS010000006">
    <property type="protein sequence ID" value="KAK7387706.1"/>
    <property type="molecule type" value="Genomic_DNA"/>
</dbReference>